<dbReference type="Gene3D" id="3.40.50.2300">
    <property type="match status" value="2"/>
</dbReference>
<dbReference type="NCBIfam" id="TIGR00254">
    <property type="entry name" value="GGDEF"/>
    <property type="match status" value="1"/>
</dbReference>
<dbReference type="EMBL" id="QRID01000023">
    <property type="protein sequence ID" value="RHG25642.1"/>
    <property type="molecule type" value="Genomic_DNA"/>
</dbReference>
<proteinExistence type="predicted"/>
<reference evidence="3 4" key="1">
    <citation type="submission" date="2018-08" db="EMBL/GenBank/DDBJ databases">
        <title>A genome reference for cultivated species of the human gut microbiota.</title>
        <authorList>
            <person name="Zou Y."/>
            <person name="Xue W."/>
            <person name="Luo G."/>
        </authorList>
    </citation>
    <scope>NUCLEOTIDE SEQUENCE [LARGE SCALE GENOMIC DNA]</scope>
    <source>
        <strain evidence="3 4">AM22-21LB</strain>
    </source>
</reference>
<dbReference type="InterPro" id="IPR000160">
    <property type="entry name" value="GGDEF_dom"/>
</dbReference>
<dbReference type="InterPro" id="IPR029787">
    <property type="entry name" value="Nucleotide_cyclase"/>
</dbReference>
<feature type="domain" description="GGDEF" evidence="2">
    <location>
        <begin position="430"/>
        <end position="562"/>
    </location>
</feature>
<dbReference type="SUPFAM" id="SSF55073">
    <property type="entry name" value="Nucleotide cyclase"/>
    <property type="match status" value="1"/>
</dbReference>
<dbReference type="InterPro" id="IPR007487">
    <property type="entry name" value="ABC_transpt-TYRBP-like"/>
</dbReference>
<evidence type="ECO:0000259" key="2">
    <source>
        <dbReference type="PROSITE" id="PS50887"/>
    </source>
</evidence>
<protein>
    <submittedName>
        <fullName evidence="3">Diguanylate cyclase</fullName>
    </submittedName>
</protein>
<evidence type="ECO:0000256" key="1">
    <source>
        <dbReference type="SAM" id="Phobius"/>
    </source>
</evidence>
<dbReference type="Pfam" id="PF00990">
    <property type="entry name" value="GGDEF"/>
    <property type="match status" value="1"/>
</dbReference>
<comment type="caution">
    <text evidence="3">The sequence shown here is derived from an EMBL/GenBank/DDBJ whole genome shotgun (WGS) entry which is preliminary data.</text>
</comment>
<dbReference type="PANTHER" id="PTHR44757:SF2">
    <property type="entry name" value="BIOFILM ARCHITECTURE MAINTENANCE PROTEIN MBAA"/>
    <property type="match status" value="1"/>
</dbReference>
<sequence length="568" mass="63726">MKVMLHKNRGTHMKNHKVEKGCILAALLFVLLWIGGSFPVNAKETGRGRVLFISSYSYAWETIPQQIDGIRKSLGDDVTIDYKFMDTKNVDTAENVHLFYKSLSYYLSQVPAYDVVIVGDDAAYNFVLVYRKIFGNTPIVFEGVNNVSKALAMDYNPNVTGIIENQTYGNTIALAKKIYPEAAHIVAIVDNTVTGLSARKEFYSYKDEFPDLEFSDINASEFSQKDLIKSVESFDESTILLYILCSNDKDGNVYASAESVQMLSSRAHIPMFSGISIGMGKGLLGGEIVSHEEMGEIAGEMALKILNGEPCENMDVITDSPMTYCFDETVMKRFGISRSMLPDDAKIINHEETFMEQYGKVIRITSVIGGIMVLFIIWLVRDNMHKRKVNDTISSLNKKLNFIARYDALTSLLNRRVFMEDLQYRIREKEPFGLIMFDMDNFKRINDVYGHNEGDAVLKEMAARAGALVDDVFEVYRLAGDEFVAIVQSGQAEVIDSYAMKILDTFKIPYRIAGGEQYLASSIGIAVYPKDGKNSTEVIAAADHAMYKVKKNGKNSRAFYDAGMEKEP</sequence>
<evidence type="ECO:0000313" key="3">
    <source>
        <dbReference type="EMBL" id="RHG25642.1"/>
    </source>
</evidence>
<dbReference type="SMART" id="SM00267">
    <property type="entry name" value="GGDEF"/>
    <property type="match status" value="1"/>
</dbReference>
<dbReference type="AlphaFoldDB" id="A0A3R6DH57"/>
<dbReference type="InterPro" id="IPR043128">
    <property type="entry name" value="Rev_trsase/Diguanyl_cyclase"/>
</dbReference>
<evidence type="ECO:0000313" key="4">
    <source>
        <dbReference type="Proteomes" id="UP000284051"/>
    </source>
</evidence>
<keyword evidence="1" id="KW-0812">Transmembrane</keyword>
<accession>A0A3R6DH57</accession>
<dbReference type="InterPro" id="IPR052155">
    <property type="entry name" value="Biofilm_reg_signaling"/>
</dbReference>
<gene>
    <name evidence="3" type="ORF">DW264_16810</name>
</gene>
<dbReference type="Proteomes" id="UP000284051">
    <property type="component" value="Unassembled WGS sequence"/>
</dbReference>
<dbReference type="Pfam" id="PF04392">
    <property type="entry name" value="ABC_sub_bind"/>
    <property type="match status" value="1"/>
</dbReference>
<feature type="transmembrane region" description="Helical" evidence="1">
    <location>
        <begin position="361"/>
        <end position="380"/>
    </location>
</feature>
<organism evidence="3 4">
    <name type="scientific">Roseburia intestinalis</name>
    <dbReference type="NCBI Taxonomy" id="166486"/>
    <lineage>
        <taxon>Bacteria</taxon>
        <taxon>Bacillati</taxon>
        <taxon>Bacillota</taxon>
        <taxon>Clostridia</taxon>
        <taxon>Lachnospirales</taxon>
        <taxon>Lachnospiraceae</taxon>
        <taxon>Roseburia</taxon>
    </lineage>
</organism>
<dbReference type="PROSITE" id="PS50887">
    <property type="entry name" value="GGDEF"/>
    <property type="match status" value="1"/>
</dbReference>
<keyword evidence="1" id="KW-0472">Membrane</keyword>
<keyword evidence="1" id="KW-1133">Transmembrane helix</keyword>
<dbReference type="CDD" id="cd01949">
    <property type="entry name" value="GGDEF"/>
    <property type="match status" value="1"/>
</dbReference>
<dbReference type="PANTHER" id="PTHR44757">
    <property type="entry name" value="DIGUANYLATE CYCLASE DGCP"/>
    <property type="match status" value="1"/>
</dbReference>
<name>A0A3R6DH57_9FIRM</name>
<dbReference type="Gene3D" id="3.30.70.270">
    <property type="match status" value="1"/>
</dbReference>